<evidence type="ECO:0000256" key="5">
    <source>
        <dbReference type="ARBA" id="ARBA00022741"/>
    </source>
</evidence>
<organism evidence="16 17">
    <name type="scientific">Paracoccus tegillarcae</name>
    <dbReference type="NCBI Taxonomy" id="1529068"/>
    <lineage>
        <taxon>Bacteria</taxon>
        <taxon>Pseudomonadati</taxon>
        <taxon>Pseudomonadota</taxon>
        <taxon>Alphaproteobacteria</taxon>
        <taxon>Rhodobacterales</taxon>
        <taxon>Paracoccaceae</taxon>
        <taxon>Paracoccus</taxon>
    </lineage>
</organism>
<dbReference type="InterPro" id="IPR019499">
    <property type="entry name" value="Val-tRNA_synth_tRNA-bd"/>
</dbReference>
<evidence type="ECO:0000313" key="17">
    <source>
        <dbReference type="Proteomes" id="UP000233742"/>
    </source>
</evidence>
<dbReference type="InterPro" id="IPR010978">
    <property type="entry name" value="tRNA-bd_arm"/>
</dbReference>
<dbReference type="GO" id="GO:0002161">
    <property type="term" value="F:aminoacyl-tRNA deacylase activity"/>
    <property type="evidence" value="ECO:0007669"/>
    <property type="project" value="InterPro"/>
</dbReference>
<evidence type="ECO:0000256" key="6">
    <source>
        <dbReference type="ARBA" id="ARBA00022840"/>
    </source>
</evidence>
<feature type="domain" description="Aminoacyl-tRNA synthetase class Ia" evidence="13">
    <location>
        <begin position="17"/>
        <end position="501"/>
    </location>
</feature>
<keyword evidence="6 12" id="KW-0067">ATP-binding</keyword>
<feature type="domain" description="Valyl-tRNA synthetase tRNA-binding arm" evidence="15">
    <location>
        <begin position="962"/>
        <end position="1027"/>
    </location>
</feature>
<comment type="domain">
    <text evidence="12">The C-terminal coiled-coil domain is crucial for aminoacylation activity.</text>
</comment>
<dbReference type="FunFam" id="3.40.50.620:FF:000032">
    <property type="entry name" value="Valine--tRNA ligase"/>
    <property type="match status" value="1"/>
</dbReference>
<keyword evidence="5 12" id="KW-0547">Nucleotide-binding</keyword>
<dbReference type="Pfam" id="PF10458">
    <property type="entry name" value="Val_tRNA-synt_C"/>
    <property type="match status" value="1"/>
</dbReference>
<comment type="catalytic activity">
    <reaction evidence="10 12">
        <text>tRNA(Val) + L-valine + ATP = L-valyl-tRNA(Val) + AMP + diphosphate</text>
        <dbReference type="Rhea" id="RHEA:10704"/>
        <dbReference type="Rhea" id="RHEA-COMP:9672"/>
        <dbReference type="Rhea" id="RHEA-COMP:9708"/>
        <dbReference type="ChEBI" id="CHEBI:30616"/>
        <dbReference type="ChEBI" id="CHEBI:33019"/>
        <dbReference type="ChEBI" id="CHEBI:57762"/>
        <dbReference type="ChEBI" id="CHEBI:78442"/>
        <dbReference type="ChEBI" id="CHEBI:78537"/>
        <dbReference type="ChEBI" id="CHEBI:456215"/>
        <dbReference type="EC" id="6.1.1.9"/>
    </reaction>
</comment>
<dbReference type="InterPro" id="IPR013155">
    <property type="entry name" value="M/V/L/I-tRNA-synth_anticd-bd"/>
</dbReference>
<keyword evidence="7 12" id="KW-0648">Protein biosynthesis</keyword>
<feature type="domain" description="Aminoacyl-tRNA synthetase class Ia" evidence="13">
    <location>
        <begin position="601"/>
        <end position="719"/>
    </location>
</feature>
<dbReference type="GO" id="GO:0006438">
    <property type="term" value="P:valyl-tRNA aminoacylation"/>
    <property type="evidence" value="ECO:0007669"/>
    <property type="project" value="UniProtKB-UniRule"/>
</dbReference>
<evidence type="ECO:0000256" key="4">
    <source>
        <dbReference type="ARBA" id="ARBA00022598"/>
    </source>
</evidence>
<dbReference type="InterPro" id="IPR002303">
    <property type="entry name" value="Valyl-tRNA_ligase"/>
</dbReference>
<dbReference type="SUPFAM" id="SSF52374">
    <property type="entry name" value="Nucleotidylyl transferase"/>
    <property type="match status" value="1"/>
</dbReference>
<evidence type="ECO:0000256" key="3">
    <source>
        <dbReference type="ARBA" id="ARBA00022490"/>
    </source>
</evidence>
<evidence type="ECO:0000259" key="13">
    <source>
        <dbReference type="Pfam" id="PF00133"/>
    </source>
</evidence>
<proteinExistence type="inferred from homology"/>
<dbReference type="PRINTS" id="PR00986">
    <property type="entry name" value="TRNASYNTHVAL"/>
</dbReference>
<dbReference type="EC" id="6.1.1.9" evidence="12"/>
<comment type="function">
    <text evidence="12">Catalyzes the attachment of valine to tRNA(Val). As ValRS can inadvertently accommodate and process structurally similar amino acids such as threonine, to avoid such errors, it has a 'posttransfer' editing activity that hydrolyzes mischarged Thr-tRNA(Val) in a tRNA-dependent manner.</text>
</comment>
<dbReference type="PROSITE" id="PS00178">
    <property type="entry name" value="AA_TRNA_LIGASE_I"/>
    <property type="match status" value="1"/>
</dbReference>
<comment type="similarity">
    <text evidence="11 12">Belongs to the class-I aminoacyl-tRNA synthetase family. ValS type 1 subfamily.</text>
</comment>
<evidence type="ECO:0000256" key="8">
    <source>
        <dbReference type="ARBA" id="ARBA00023054"/>
    </source>
</evidence>
<comment type="subcellular location">
    <subcellularLocation>
        <location evidence="1 12">Cytoplasm</location>
    </subcellularLocation>
</comment>
<accession>A0A2K9ES55</accession>
<dbReference type="SUPFAM" id="SSF47323">
    <property type="entry name" value="Anticodon-binding domain of a subclass of class I aminoacyl-tRNA synthetases"/>
    <property type="match status" value="1"/>
</dbReference>
<protein>
    <recommendedName>
        <fullName evidence="12">Valine--tRNA ligase</fullName>
        <ecNumber evidence="12">6.1.1.9</ecNumber>
    </recommendedName>
    <alternativeName>
        <fullName evidence="12">Valyl-tRNA synthetase</fullName>
        <shortName evidence="12">ValRS</shortName>
    </alternativeName>
</protein>
<feature type="domain" description="Methionyl/Valyl/Leucyl/Isoleucyl-tRNA synthetase anticodon-binding" evidence="14">
    <location>
        <begin position="762"/>
        <end position="906"/>
    </location>
</feature>
<keyword evidence="8 12" id="KW-0175">Coiled coil</keyword>
<feature type="short sequence motif" description="'HIGH' region" evidence="12">
    <location>
        <begin position="45"/>
        <end position="55"/>
    </location>
</feature>
<keyword evidence="3 12" id="KW-0963">Cytoplasm</keyword>
<dbReference type="SUPFAM" id="SSF46589">
    <property type="entry name" value="tRNA-binding arm"/>
    <property type="match status" value="1"/>
</dbReference>
<dbReference type="PANTHER" id="PTHR11946">
    <property type="entry name" value="VALYL-TRNA SYNTHETASES"/>
    <property type="match status" value="1"/>
</dbReference>
<comment type="subunit">
    <text evidence="2 12">Monomer.</text>
</comment>
<comment type="domain">
    <text evidence="12">ValRS has two distinct active sites: one for aminoacylation and one for editing. The misactivated threonine is translocated from the active site to the editing site.</text>
</comment>
<evidence type="ECO:0000259" key="15">
    <source>
        <dbReference type="Pfam" id="PF10458"/>
    </source>
</evidence>
<dbReference type="GO" id="GO:0004832">
    <property type="term" value="F:valine-tRNA ligase activity"/>
    <property type="evidence" value="ECO:0007669"/>
    <property type="project" value="UniProtKB-UniRule"/>
</dbReference>
<dbReference type="Gene3D" id="1.10.287.380">
    <property type="entry name" value="Valyl-tRNA synthetase, C-terminal domain"/>
    <property type="match status" value="1"/>
</dbReference>
<evidence type="ECO:0000313" key="16">
    <source>
        <dbReference type="EMBL" id="AUH34555.1"/>
    </source>
</evidence>
<dbReference type="GO" id="GO:0005524">
    <property type="term" value="F:ATP binding"/>
    <property type="evidence" value="ECO:0007669"/>
    <property type="project" value="UniProtKB-UniRule"/>
</dbReference>
<dbReference type="GO" id="GO:0005829">
    <property type="term" value="C:cytosol"/>
    <property type="evidence" value="ECO:0007669"/>
    <property type="project" value="TreeGrafter"/>
</dbReference>
<dbReference type="InterPro" id="IPR001412">
    <property type="entry name" value="aa-tRNA-synth_I_CS"/>
</dbReference>
<dbReference type="Pfam" id="PF00133">
    <property type="entry name" value="tRNA-synt_1"/>
    <property type="match status" value="2"/>
</dbReference>
<gene>
    <name evidence="12" type="primary">valS</name>
    <name evidence="16" type="ORF">CUV01_15240</name>
</gene>
<evidence type="ECO:0000256" key="1">
    <source>
        <dbReference type="ARBA" id="ARBA00004496"/>
    </source>
</evidence>
<name>A0A2K9ES55_9RHOB</name>
<dbReference type="InterPro" id="IPR009080">
    <property type="entry name" value="tRNAsynth_Ia_anticodon-bd"/>
</dbReference>
<dbReference type="EMBL" id="CP025408">
    <property type="protein sequence ID" value="AUH34555.1"/>
    <property type="molecule type" value="Genomic_DNA"/>
</dbReference>
<dbReference type="SUPFAM" id="SSF50677">
    <property type="entry name" value="ValRS/IleRS/LeuRS editing domain"/>
    <property type="match status" value="1"/>
</dbReference>
<evidence type="ECO:0000256" key="9">
    <source>
        <dbReference type="ARBA" id="ARBA00023146"/>
    </source>
</evidence>
<feature type="binding site" evidence="12">
    <location>
        <position position="685"/>
    </location>
    <ligand>
        <name>ATP</name>
        <dbReference type="ChEBI" id="CHEBI:30616"/>
    </ligand>
</feature>
<reference evidence="16 17" key="1">
    <citation type="submission" date="2017-12" db="EMBL/GenBank/DDBJ databases">
        <authorList>
            <person name="Hurst M.R.H."/>
        </authorList>
    </citation>
    <scope>NUCLEOTIDE SEQUENCE [LARGE SCALE GENOMIC DNA]</scope>
    <source>
        <strain evidence="16 17">BM15</strain>
    </source>
</reference>
<dbReference type="KEGG" id="paro:CUV01_15240"/>
<keyword evidence="17" id="KW-1185">Reference proteome</keyword>
<evidence type="ECO:0000256" key="12">
    <source>
        <dbReference type="HAMAP-Rule" id="MF_02004"/>
    </source>
</evidence>
<dbReference type="InterPro" id="IPR009008">
    <property type="entry name" value="Val/Leu/Ile-tRNA-synth_edit"/>
</dbReference>
<dbReference type="InterPro" id="IPR033705">
    <property type="entry name" value="Anticodon_Ia_Val"/>
</dbReference>
<evidence type="ECO:0000256" key="11">
    <source>
        <dbReference type="ARBA" id="ARBA00060830"/>
    </source>
</evidence>
<evidence type="ECO:0000256" key="7">
    <source>
        <dbReference type="ARBA" id="ARBA00022917"/>
    </source>
</evidence>
<dbReference type="InterPro" id="IPR002300">
    <property type="entry name" value="aa-tRNA-synth_Ia"/>
</dbReference>
<dbReference type="PANTHER" id="PTHR11946:SF93">
    <property type="entry name" value="VALINE--TRNA LIGASE, CHLOROPLASTIC_MITOCHONDRIAL 2"/>
    <property type="match status" value="1"/>
</dbReference>
<evidence type="ECO:0000259" key="14">
    <source>
        <dbReference type="Pfam" id="PF08264"/>
    </source>
</evidence>
<keyword evidence="4 12" id="KW-0436">Ligase</keyword>
<dbReference type="InterPro" id="IPR037118">
    <property type="entry name" value="Val-tRNA_synth_C_sf"/>
</dbReference>
<dbReference type="Gene3D" id="3.90.740.10">
    <property type="entry name" value="Valyl/Leucyl/Isoleucyl-tRNA synthetase, editing domain"/>
    <property type="match status" value="1"/>
</dbReference>
<dbReference type="AlphaFoldDB" id="A0A2K9ES55"/>
<dbReference type="OrthoDB" id="9810365at2"/>
<sequence>MSMDKSFDAATAEARIAAQWDQTNAFAAGANASRKETFTVMIPPPNVTGSLHIGHAFNNTLQDILVRWHRMRGFDTLWQPGQDHAGIATQMVVERQMAERQEPNRREIGRDAFVEKIWEWKQESGDTIMGQLRRLGASLDWSRNAFTMSGAPGAPAGEEGNFHDAVIRVFVDLYNKGIIYRGKRLVNWDPHFETAISDLEVENREVPGHMWHFKYPLAGGATYEYVERDEDGNVTLRETRDYISIATTRPETMLGDGAVAVHPGDARYAPIVGQLCEIPVGPKEHRRLIPIITDEYPDPDFGSGAVKITGAHDFNDYGVATRNGIPLYALMDTKGAMREDGLSYEDSAAIASRAANGEDVGDVSNVNLVPEDLRGLDRFEARQQVINQITAEKLAVTYLHKEIDKETNAEHLELRPLIDAKPITQPFGDRSGVVIEPMLTDQWFVDTGRIVGPALDAVRDGRTQILPEQHKKVYFNWLENIEPWTISRQLWWGHQIPVWYGLDLSIDGFKDDEGNGALDEVEIFELLVDGLVHRGRIQHAAANFEGVIEQFRDSIAGLPQPLEVSRIVEVPDRETAIDTFAQSLADYNLTQDPTRLVYPVWRDPDVLDTWFSSGLWPIGTLGWPEPTEEMQKYFPTDVLITGFDIIFFWVARMMMMQLEVVKDVPFHTVYVHGLVRDEKGAKMSKSKGNVIDPLTLIDDFGADALRFTLTSMAAMGRDPKLGPKHVEANRNFVTKIWNATRFAEMNGVRGGAARPTPSHTVNRWIIGEVARIRQSTDEALETYRFNDAATGLYAFVWGKVCDWYVEFAKPLFDGEHADETRATMGWVLDQCYLMLHPIMPFVTEELWALTGERTRMLVHGDWPAYGAELIDADADRQMNWVISLIEAIRSARAQMGVPAGAKLDLIVTEADDAARAALAPNAPLIERLARVNTPQDGAAAKGMIAVGAQGASFALPIGDVIDITAETARLDKSAAKAAKDADGLRKRLANPKFTANAEAEVIEETREKLAALDDDIARLQTALDQLARMG</sequence>
<feature type="coiled-coil region" evidence="12">
    <location>
        <begin position="995"/>
        <end position="1029"/>
    </location>
</feature>
<keyword evidence="9 12" id="KW-0030">Aminoacyl-tRNA synthetase</keyword>
<dbReference type="FunFam" id="1.10.287.380:FF:000001">
    <property type="entry name" value="Valine--tRNA ligase"/>
    <property type="match status" value="1"/>
</dbReference>
<dbReference type="Pfam" id="PF08264">
    <property type="entry name" value="Anticodon_1"/>
    <property type="match status" value="1"/>
</dbReference>
<dbReference type="CDD" id="cd07962">
    <property type="entry name" value="Anticodon_Ia_Val"/>
    <property type="match status" value="1"/>
</dbReference>
<dbReference type="NCBIfam" id="NF004349">
    <property type="entry name" value="PRK05729.1"/>
    <property type="match status" value="1"/>
</dbReference>
<evidence type="ECO:0000256" key="10">
    <source>
        <dbReference type="ARBA" id="ARBA00047552"/>
    </source>
</evidence>
<dbReference type="Gene3D" id="1.10.730.10">
    <property type="entry name" value="Isoleucyl-tRNA Synthetase, Domain 1"/>
    <property type="match status" value="1"/>
</dbReference>
<feature type="short sequence motif" description="'KMSKS' region" evidence="12">
    <location>
        <begin position="682"/>
        <end position="686"/>
    </location>
</feature>
<dbReference type="Proteomes" id="UP000233742">
    <property type="component" value="Chromosome"/>
</dbReference>
<evidence type="ECO:0000256" key="2">
    <source>
        <dbReference type="ARBA" id="ARBA00011245"/>
    </source>
</evidence>
<dbReference type="Gene3D" id="3.40.50.620">
    <property type="entry name" value="HUPs"/>
    <property type="match status" value="3"/>
</dbReference>
<dbReference type="RefSeq" id="WP_101461216.1">
    <property type="nucleotide sequence ID" value="NZ_CP025408.1"/>
</dbReference>
<dbReference type="HAMAP" id="MF_02004">
    <property type="entry name" value="Val_tRNA_synth_type1"/>
    <property type="match status" value="1"/>
</dbReference>
<dbReference type="InterPro" id="IPR014729">
    <property type="entry name" value="Rossmann-like_a/b/a_fold"/>
</dbReference>